<reference evidence="2 3" key="1">
    <citation type="submission" date="2017-11" db="EMBL/GenBank/DDBJ databases">
        <title>De-novo sequencing of pomegranate (Punica granatum L.) genome.</title>
        <authorList>
            <person name="Akparov Z."/>
            <person name="Amiraslanov A."/>
            <person name="Hajiyeva S."/>
            <person name="Abbasov M."/>
            <person name="Kaur K."/>
            <person name="Hamwieh A."/>
            <person name="Solovyev V."/>
            <person name="Salamov A."/>
            <person name="Braich B."/>
            <person name="Kosarev P."/>
            <person name="Mahmoud A."/>
            <person name="Hajiyev E."/>
            <person name="Babayeva S."/>
            <person name="Izzatullayeva V."/>
            <person name="Mammadov A."/>
            <person name="Mammadov A."/>
            <person name="Sharifova S."/>
            <person name="Ojaghi J."/>
            <person name="Eynullazada K."/>
            <person name="Bayramov B."/>
            <person name="Abdulazimova A."/>
            <person name="Shahmuradov I."/>
        </authorList>
    </citation>
    <scope>NUCLEOTIDE SEQUENCE [LARGE SCALE GENOMIC DNA]</scope>
    <source>
        <strain evidence="3">cv. AG2017</strain>
        <tissue evidence="2">Leaf</tissue>
    </source>
</reference>
<evidence type="ECO:0000313" key="3">
    <source>
        <dbReference type="Proteomes" id="UP000233551"/>
    </source>
</evidence>
<dbReference type="EMBL" id="PGOL01000855">
    <property type="protein sequence ID" value="PKI64022.1"/>
    <property type="molecule type" value="Genomic_DNA"/>
</dbReference>
<comment type="caution">
    <text evidence="2">The sequence shown here is derived from an EMBL/GenBank/DDBJ whole genome shotgun (WGS) entry which is preliminary data.</text>
</comment>
<evidence type="ECO:0000313" key="2">
    <source>
        <dbReference type="EMBL" id="PKI64022.1"/>
    </source>
</evidence>
<dbReference type="Proteomes" id="UP000233551">
    <property type="component" value="Unassembled WGS sequence"/>
</dbReference>
<feature type="region of interest" description="Disordered" evidence="1">
    <location>
        <begin position="1"/>
        <end position="66"/>
    </location>
</feature>
<keyword evidence="3" id="KW-1185">Reference proteome</keyword>
<organism evidence="2 3">
    <name type="scientific">Punica granatum</name>
    <name type="common">Pomegranate</name>
    <dbReference type="NCBI Taxonomy" id="22663"/>
    <lineage>
        <taxon>Eukaryota</taxon>
        <taxon>Viridiplantae</taxon>
        <taxon>Streptophyta</taxon>
        <taxon>Embryophyta</taxon>
        <taxon>Tracheophyta</taxon>
        <taxon>Spermatophyta</taxon>
        <taxon>Magnoliopsida</taxon>
        <taxon>eudicotyledons</taxon>
        <taxon>Gunneridae</taxon>
        <taxon>Pentapetalae</taxon>
        <taxon>rosids</taxon>
        <taxon>malvids</taxon>
        <taxon>Myrtales</taxon>
        <taxon>Lythraceae</taxon>
        <taxon>Punica</taxon>
    </lineage>
</organism>
<dbReference type="AlphaFoldDB" id="A0A2I0K634"/>
<evidence type="ECO:0000256" key="1">
    <source>
        <dbReference type="SAM" id="MobiDB-lite"/>
    </source>
</evidence>
<proteinExistence type="predicted"/>
<sequence>MQPTPCEKATLINRYSPNKSDCQSGLPADPTSPIQGFNRSRGDSVGSGESKEPLVLTPREVAESPSSLPQAIHGFFVLT</sequence>
<feature type="compositionally biased region" description="Polar residues" evidence="1">
    <location>
        <begin position="13"/>
        <end position="23"/>
    </location>
</feature>
<protein>
    <submittedName>
        <fullName evidence="2">Uncharacterized protein</fullName>
    </submittedName>
</protein>
<accession>A0A2I0K634</accession>
<name>A0A2I0K634_PUNGR</name>
<gene>
    <name evidence="2" type="ORF">CRG98_015554</name>
</gene>